<proteinExistence type="predicted"/>
<dbReference type="Proteomes" id="UP000066480">
    <property type="component" value="Chromosome"/>
</dbReference>
<dbReference type="AlphaFoldDB" id="A0A0K1JP81"/>
<protein>
    <recommendedName>
        <fullName evidence="6">Peptidase C60 sortase A and B</fullName>
    </recommendedName>
</protein>
<keyword evidence="1" id="KW-0378">Hydrolase</keyword>
<evidence type="ECO:0000256" key="3">
    <source>
        <dbReference type="SAM" id="SignalP"/>
    </source>
</evidence>
<accession>A0A0K1JP81</accession>
<evidence type="ECO:0000313" key="4">
    <source>
        <dbReference type="EMBL" id="AKU18380.1"/>
    </source>
</evidence>
<dbReference type="InterPro" id="IPR042001">
    <property type="entry name" value="Sortase_F"/>
</dbReference>
<gene>
    <name evidence="4" type="ORF">VV02_25255</name>
</gene>
<sequence length="220" mass="22789">MVSAAAAVLALSGAGLVAYGLSQQDTATPPSPGTSGHHHGAAPPPASTTTRAAGRAGAAYVLPVGQQMARSQPTRVRIPSLGVSSDMIKLGLQPNKRMAVPQNGSQSGWFDQSRTPGELGPAIVAAHVTWHGKRGVFFNLGAMKEGQKVEVDRADGSTAIFQVEDIGQYPKAKFPTDKVYGSVDHAALRLITCGGVYDGDAGHHLDNVVVFAKLVGTKKA</sequence>
<dbReference type="KEGG" id="lmoi:VV02_25255"/>
<dbReference type="EMBL" id="CP011112">
    <property type="protein sequence ID" value="AKU18380.1"/>
    <property type="molecule type" value="Genomic_DNA"/>
</dbReference>
<dbReference type="NCBIfam" id="NF033748">
    <property type="entry name" value="class_F_sortase"/>
    <property type="match status" value="1"/>
</dbReference>
<dbReference type="Pfam" id="PF04203">
    <property type="entry name" value="Sortase"/>
    <property type="match status" value="1"/>
</dbReference>
<dbReference type="STRING" id="571913.VV02_25255"/>
<dbReference type="InterPro" id="IPR005754">
    <property type="entry name" value="Sortase"/>
</dbReference>
<feature type="signal peptide" evidence="3">
    <location>
        <begin position="1"/>
        <end position="20"/>
    </location>
</feature>
<dbReference type="Gene3D" id="2.40.260.10">
    <property type="entry name" value="Sortase"/>
    <property type="match status" value="1"/>
</dbReference>
<organism evidence="4 5">
    <name type="scientific">Luteipulveratus mongoliensis</name>
    <dbReference type="NCBI Taxonomy" id="571913"/>
    <lineage>
        <taxon>Bacteria</taxon>
        <taxon>Bacillati</taxon>
        <taxon>Actinomycetota</taxon>
        <taxon>Actinomycetes</taxon>
        <taxon>Micrococcales</taxon>
        <taxon>Dermacoccaceae</taxon>
        <taxon>Luteipulveratus</taxon>
    </lineage>
</organism>
<dbReference type="GO" id="GO:0016787">
    <property type="term" value="F:hydrolase activity"/>
    <property type="evidence" value="ECO:0007669"/>
    <property type="project" value="UniProtKB-KW"/>
</dbReference>
<name>A0A0K1JP81_9MICO</name>
<reference evidence="4 5" key="1">
    <citation type="submission" date="2015-03" db="EMBL/GenBank/DDBJ databases">
        <title>Luteipulveratus halotolerans sp. nov., a novel actinobacterium (Dermacoccaceae) from Sarawak, Malaysia.</title>
        <authorList>
            <person name="Juboi H."/>
            <person name="Basik A."/>
            <person name="Shamsul S.S."/>
            <person name="Arnold P."/>
            <person name="Schmitt E.K."/>
            <person name="Sanglier J.-J."/>
            <person name="Yeo T."/>
        </authorList>
    </citation>
    <scope>NUCLEOTIDE SEQUENCE [LARGE SCALE GENOMIC DNA]</scope>
    <source>
        <strain evidence="4 5">MN07-A0370</strain>
    </source>
</reference>
<evidence type="ECO:0000256" key="1">
    <source>
        <dbReference type="ARBA" id="ARBA00022801"/>
    </source>
</evidence>
<dbReference type="InterPro" id="IPR023365">
    <property type="entry name" value="Sortase_dom-sf"/>
</dbReference>
<keyword evidence="5" id="KW-1185">Reference proteome</keyword>
<dbReference type="CDD" id="cd05829">
    <property type="entry name" value="Sortase_F"/>
    <property type="match status" value="1"/>
</dbReference>
<evidence type="ECO:0000313" key="5">
    <source>
        <dbReference type="Proteomes" id="UP000066480"/>
    </source>
</evidence>
<evidence type="ECO:0008006" key="6">
    <source>
        <dbReference type="Google" id="ProtNLM"/>
    </source>
</evidence>
<feature type="region of interest" description="Disordered" evidence="2">
    <location>
        <begin position="23"/>
        <end position="53"/>
    </location>
</feature>
<keyword evidence="3" id="KW-0732">Signal</keyword>
<feature type="chain" id="PRO_5039119562" description="Peptidase C60 sortase A and B" evidence="3">
    <location>
        <begin position="21"/>
        <end position="220"/>
    </location>
</feature>
<evidence type="ECO:0000256" key="2">
    <source>
        <dbReference type="SAM" id="MobiDB-lite"/>
    </source>
</evidence>
<dbReference type="SUPFAM" id="SSF63817">
    <property type="entry name" value="Sortase"/>
    <property type="match status" value="1"/>
</dbReference>